<dbReference type="InterPro" id="IPR020843">
    <property type="entry name" value="ER"/>
</dbReference>
<accession>A0ABN1KMQ7</accession>
<dbReference type="InterPro" id="IPR050129">
    <property type="entry name" value="Zn_alcohol_dh"/>
</dbReference>
<evidence type="ECO:0000313" key="4">
    <source>
        <dbReference type="EMBL" id="GAA0771495.1"/>
    </source>
</evidence>
<dbReference type="Proteomes" id="UP001500279">
    <property type="component" value="Unassembled WGS sequence"/>
</dbReference>
<dbReference type="Pfam" id="PF08240">
    <property type="entry name" value="ADH_N"/>
    <property type="match status" value="1"/>
</dbReference>
<dbReference type="PANTHER" id="PTHR43401">
    <property type="entry name" value="L-THREONINE 3-DEHYDROGENASE"/>
    <property type="match status" value="1"/>
</dbReference>
<dbReference type="InterPro" id="IPR011032">
    <property type="entry name" value="GroES-like_sf"/>
</dbReference>
<dbReference type="InterPro" id="IPR036291">
    <property type="entry name" value="NAD(P)-bd_dom_sf"/>
</dbReference>
<dbReference type="EMBL" id="BAAAEW010000055">
    <property type="protein sequence ID" value="GAA0771495.1"/>
    <property type="molecule type" value="Genomic_DNA"/>
</dbReference>
<dbReference type="InterPro" id="IPR013154">
    <property type="entry name" value="ADH-like_N"/>
</dbReference>
<proteinExistence type="predicted"/>
<dbReference type="RefSeq" id="WP_211361269.1">
    <property type="nucleotide sequence ID" value="NZ_BAAAEW010000055.1"/>
</dbReference>
<sequence>MNEKLMRAARLHELDGRFQIDRIPVPEPRPTDVLVKVAAAGLVHNLRNVLTIYPKVAPFLPLPKLPAIFGLDTTGVVASVGSLVKTDVKVGDRVYVNPGLSCGSCEACRRADPTNCRNFTFMGYFGFGPESQNQYDAYPYGGFSEYATCPVGNVVKLPDNLSFEQASRFGYLGTAYAGLRKANFKPGQRLLVNGGTGTLGVGAVLLGLAMGASKVFATGRDPHRLEKLRQLDPHRIVPVSSRDGTVAAQAMEATGGNGVDAMLEALAPGAPASSVMDAFHSLRHGGVAVNVGGVSEALAVDAGYLMITQRSLVGSLWFTTSEGQDMAQMVEAGTLDLSVFEHKVYSLEEVNTALVEVDGRDGGFTNFVVRP</sequence>
<evidence type="ECO:0000259" key="3">
    <source>
        <dbReference type="SMART" id="SM00829"/>
    </source>
</evidence>
<dbReference type="SUPFAM" id="SSF50129">
    <property type="entry name" value="GroES-like"/>
    <property type="match status" value="1"/>
</dbReference>
<dbReference type="InterPro" id="IPR013149">
    <property type="entry name" value="ADH-like_C"/>
</dbReference>
<dbReference type="SUPFAM" id="SSF51735">
    <property type="entry name" value="NAD(P)-binding Rossmann-fold domains"/>
    <property type="match status" value="1"/>
</dbReference>
<dbReference type="Gene3D" id="3.90.180.10">
    <property type="entry name" value="Medium-chain alcohol dehydrogenases, catalytic domain"/>
    <property type="match status" value="1"/>
</dbReference>
<evidence type="ECO:0000256" key="2">
    <source>
        <dbReference type="SAM" id="Phobius"/>
    </source>
</evidence>
<evidence type="ECO:0000313" key="5">
    <source>
        <dbReference type="Proteomes" id="UP001500279"/>
    </source>
</evidence>
<organism evidence="4 5">
    <name type="scientific">Ideonella azotifigens</name>
    <dbReference type="NCBI Taxonomy" id="513160"/>
    <lineage>
        <taxon>Bacteria</taxon>
        <taxon>Pseudomonadati</taxon>
        <taxon>Pseudomonadota</taxon>
        <taxon>Betaproteobacteria</taxon>
        <taxon>Burkholderiales</taxon>
        <taxon>Sphaerotilaceae</taxon>
        <taxon>Ideonella</taxon>
    </lineage>
</organism>
<dbReference type="Pfam" id="PF00107">
    <property type="entry name" value="ADH_zinc_N"/>
    <property type="match status" value="1"/>
</dbReference>
<dbReference type="SMART" id="SM00829">
    <property type="entry name" value="PKS_ER"/>
    <property type="match status" value="1"/>
</dbReference>
<feature type="domain" description="Enoyl reductase (ER)" evidence="3">
    <location>
        <begin position="16"/>
        <end position="362"/>
    </location>
</feature>
<keyword evidence="1" id="KW-0560">Oxidoreductase</keyword>
<dbReference type="PANTHER" id="PTHR43401:SF5">
    <property type="entry name" value="ALCOHOL DEHYDROGENASE-RELATED"/>
    <property type="match status" value="1"/>
</dbReference>
<keyword evidence="5" id="KW-1185">Reference proteome</keyword>
<evidence type="ECO:0000256" key="1">
    <source>
        <dbReference type="ARBA" id="ARBA00023002"/>
    </source>
</evidence>
<keyword evidence="2" id="KW-0472">Membrane</keyword>
<feature type="transmembrane region" description="Helical" evidence="2">
    <location>
        <begin position="190"/>
        <end position="212"/>
    </location>
</feature>
<reference evidence="5" key="1">
    <citation type="journal article" date="2019" name="Int. J. Syst. Evol. Microbiol.">
        <title>The Global Catalogue of Microorganisms (GCM) 10K type strain sequencing project: providing services to taxonomists for standard genome sequencing and annotation.</title>
        <authorList>
            <consortium name="The Broad Institute Genomics Platform"/>
            <consortium name="The Broad Institute Genome Sequencing Center for Infectious Disease"/>
            <person name="Wu L."/>
            <person name="Ma J."/>
        </authorList>
    </citation>
    <scope>NUCLEOTIDE SEQUENCE [LARGE SCALE GENOMIC DNA]</scope>
    <source>
        <strain evidence="5">JCM 15503</strain>
    </source>
</reference>
<protein>
    <submittedName>
        <fullName evidence="4">Alcohol dehydrogenase catalytic domain-containing protein</fullName>
    </submittedName>
</protein>
<keyword evidence="2" id="KW-1133">Transmembrane helix</keyword>
<gene>
    <name evidence="4" type="ORF">GCM10009107_64010</name>
</gene>
<name>A0ABN1KMQ7_9BURK</name>
<keyword evidence="2" id="KW-0812">Transmembrane</keyword>
<comment type="caution">
    <text evidence="4">The sequence shown here is derived from an EMBL/GenBank/DDBJ whole genome shotgun (WGS) entry which is preliminary data.</text>
</comment>